<dbReference type="InterPro" id="IPR025870">
    <property type="entry name" value="Glyoxalase-like_dom"/>
</dbReference>
<gene>
    <name evidence="2" type="ORF">ACZ11_12285</name>
</gene>
<evidence type="ECO:0000313" key="3">
    <source>
        <dbReference type="Proteomes" id="UP000037326"/>
    </source>
</evidence>
<dbReference type="GeneID" id="96599010"/>
<reference evidence="3" key="1">
    <citation type="submission" date="2015-07" db="EMBL/GenBank/DDBJ databases">
        <authorList>
            <consortium name="Consortium for Microbial Forensics and Genomics (microFORGE)"/>
            <person name="Knight B.M."/>
            <person name="Roberts D.P."/>
            <person name="Lin D."/>
            <person name="Hari K."/>
            <person name="Fletcher J."/>
            <person name="Melcher U."/>
            <person name="Blagden T."/>
            <person name="Winegar R.A."/>
        </authorList>
    </citation>
    <scope>NUCLEOTIDE SEQUENCE [LARGE SCALE GENOMIC DNA]</scope>
    <source>
        <strain evidence="3">DSM 23493</strain>
    </source>
</reference>
<dbReference type="PANTHER" id="PTHR40265">
    <property type="entry name" value="BLL2707 PROTEIN"/>
    <property type="match status" value="1"/>
</dbReference>
<name>A0A0K9FEA0_9BACI</name>
<dbReference type="RefSeq" id="WP_049666460.1">
    <property type="nucleotide sequence ID" value="NZ_LFXJ01000005.1"/>
</dbReference>
<comment type="caution">
    <text evidence="2">The sequence shown here is derived from an EMBL/GenBank/DDBJ whole genome shotgun (WGS) entry which is preliminary data.</text>
</comment>
<dbReference type="PATRIC" id="fig|582475.4.peg.2086"/>
<dbReference type="Proteomes" id="UP000037326">
    <property type="component" value="Unassembled WGS sequence"/>
</dbReference>
<dbReference type="OrthoDB" id="9111355at2"/>
<dbReference type="AlphaFoldDB" id="A0A0K9FEA0"/>
<proteinExistence type="predicted"/>
<dbReference type="Pfam" id="PF13468">
    <property type="entry name" value="Glyoxalase_3"/>
    <property type="match status" value="1"/>
</dbReference>
<evidence type="ECO:0000259" key="1">
    <source>
        <dbReference type="Pfam" id="PF13468"/>
    </source>
</evidence>
<sequence>MTLFFDHLVHQVQSPENTKVFLNKRNIHTVNGGQHTMWGTYNTLSYFGLNYIEQIAIYDRNLFENAVKLPYSLHYTFKRANERYGFSRIALRTKNIDEEAQRLRELGFEVYGPDACSRTRPDGSVVEWKLLHFGKPEQAIDFPFLIEWTDTDEERVAQLKANGAIDTNRTISMESVQFYVKNMQATVNLWREVLQLPEPEQQEQCISLHLPNIRLDFYDEVAAATMTLGHLNEGAFGVTLKDTGRTKETLVFPGAFYWINC</sequence>
<feature type="domain" description="Glyoxalase-like" evidence="1">
    <location>
        <begin position="5"/>
        <end position="194"/>
    </location>
</feature>
<dbReference type="Gene3D" id="3.10.180.10">
    <property type="entry name" value="2,3-Dihydroxybiphenyl 1,2-Dioxygenase, domain 1"/>
    <property type="match status" value="1"/>
</dbReference>
<protein>
    <recommendedName>
        <fullName evidence="1">Glyoxalase-like domain-containing protein</fullName>
    </recommendedName>
</protein>
<evidence type="ECO:0000313" key="2">
    <source>
        <dbReference type="EMBL" id="KMY32859.1"/>
    </source>
</evidence>
<dbReference type="EMBL" id="LFXJ01000005">
    <property type="protein sequence ID" value="KMY32859.1"/>
    <property type="molecule type" value="Genomic_DNA"/>
</dbReference>
<organism evidence="2 3">
    <name type="scientific">Lysinibacillus xylanilyticus</name>
    <dbReference type="NCBI Taxonomy" id="582475"/>
    <lineage>
        <taxon>Bacteria</taxon>
        <taxon>Bacillati</taxon>
        <taxon>Bacillota</taxon>
        <taxon>Bacilli</taxon>
        <taxon>Bacillales</taxon>
        <taxon>Bacillaceae</taxon>
        <taxon>Lysinibacillus</taxon>
    </lineage>
</organism>
<dbReference type="SUPFAM" id="SSF54593">
    <property type="entry name" value="Glyoxalase/Bleomycin resistance protein/Dihydroxybiphenyl dioxygenase"/>
    <property type="match status" value="1"/>
</dbReference>
<dbReference type="PANTHER" id="PTHR40265:SF1">
    <property type="entry name" value="GLYOXALASE-LIKE DOMAIN-CONTAINING PROTEIN"/>
    <property type="match status" value="1"/>
</dbReference>
<accession>A0A0K9FEA0</accession>
<dbReference type="InterPro" id="IPR029068">
    <property type="entry name" value="Glyas_Bleomycin-R_OHBP_Dase"/>
</dbReference>